<accession>T2S8J0</accession>
<dbReference type="PATRIC" id="fig|1352357.3.peg.1203"/>
<dbReference type="EMBL" id="AVNI01000002">
    <property type="protein sequence ID" value="EQD88912.1"/>
    <property type="molecule type" value="Genomic_DNA"/>
</dbReference>
<dbReference type="AlphaFoldDB" id="T2S8J0"/>
<comment type="caution">
    <text evidence="1">The sequence shown here is derived from an EMBL/GenBank/DDBJ whole genome shotgun (WGS) entry which is preliminary data.</text>
</comment>
<evidence type="ECO:0000313" key="2">
    <source>
        <dbReference type="Proteomes" id="UP000015816"/>
    </source>
</evidence>
<protein>
    <submittedName>
        <fullName evidence="1">Uncharacterized protein</fullName>
    </submittedName>
</protein>
<reference evidence="1 2" key="1">
    <citation type="journal article" date="2013" name="Genome Announc.">
        <title>Genome Sequences of Three hpAfrica2 Strains of Helicobacter pylori.</title>
        <authorList>
            <person name="Duncan S.S."/>
            <person name="Bertoli M.T."/>
            <person name="Kersulyte D."/>
            <person name="Valk P.L."/>
            <person name="Tamma S."/>
            <person name="Segal I."/>
            <person name="McClain M.S."/>
            <person name="Cover T.L."/>
            <person name="Berg D.E."/>
        </authorList>
    </citation>
    <scope>NUCLEOTIDE SEQUENCE [LARGE SCALE GENOMIC DNA]</scope>
    <source>
        <strain evidence="1 2">SouthAfrica50</strain>
    </source>
</reference>
<evidence type="ECO:0000313" key="1">
    <source>
        <dbReference type="EMBL" id="EQD88912.1"/>
    </source>
</evidence>
<dbReference type="Proteomes" id="UP000015816">
    <property type="component" value="Unassembled WGS sequence"/>
</dbReference>
<organism evidence="1 2">
    <name type="scientific">Helicobacter pylori SouthAfrica50</name>
    <dbReference type="NCBI Taxonomy" id="1352357"/>
    <lineage>
        <taxon>Bacteria</taxon>
        <taxon>Pseudomonadati</taxon>
        <taxon>Campylobacterota</taxon>
        <taxon>Epsilonproteobacteria</taxon>
        <taxon>Campylobacterales</taxon>
        <taxon>Helicobacteraceae</taxon>
        <taxon>Helicobacter</taxon>
    </lineage>
</organism>
<name>T2S8J0_HELPX</name>
<gene>
    <name evidence="1" type="ORF">HPSA50_1233</name>
</gene>
<proteinExistence type="predicted"/>
<sequence>MAFGNRKTKEIFHNKKLELEKSYQQALNALKSEVASKDTSSMHKEIHKASEILNKHKNSHETLQITTSFQANEKARYKNESVLIAQILDKGYYLIETELGMRLRVHGSLLKKIQKPPKTNSNPLKPSFLNLKKRAYALI</sequence>